<proteinExistence type="predicted"/>
<dbReference type="Gene3D" id="1.20.5.1930">
    <property type="match status" value="1"/>
</dbReference>
<name>A0ABW4RU18_9ACTN</name>
<accession>A0ABW4RU18</accession>
<dbReference type="PANTHER" id="PTHR24421:SF63">
    <property type="entry name" value="SENSOR HISTIDINE KINASE DESK"/>
    <property type="match status" value="1"/>
</dbReference>
<evidence type="ECO:0000259" key="5">
    <source>
        <dbReference type="Pfam" id="PF07730"/>
    </source>
</evidence>
<dbReference type="InterPro" id="IPR011712">
    <property type="entry name" value="Sig_transdc_His_kin_sub3_dim/P"/>
</dbReference>
<gene>
    <name evidence="6" type="ORF">ACFSCS_05185</name>
</gene>
<dbReference type="GO" id="GO:0016301">
    <property type="term" value="F:kinase activity"/>
    <property type="evidence" value="ECO:0007669"/>
    <property type="project" value="UniProtKB-KW"/>
</dbReference>
<keyword evidence="7" id="KW-1185">Reference proteome</keyword>
<sequence length="375" mass="39759">MSQSTAVETSPAVGRIRRAFRVGWPLLWGINIAPLAWRDAQHGGTDHWLAGGLVLAGTVLTVVLTMWVTSQLHAGRTTTHPAALLALAACLVAGFVSWQVTREAAHLQLVPFVAVALALMYDWHVALPVNLVLAAAVFLADPLDAGWSEAHGMALGTLGAMAGAGFGRIASQRGREARAMTEHARQLEISEERNRMARDLHDILGHSLTVITLKADLAARLVDADPQAAKQELAEVQSLSRSALADVRATVNNYREMSLAGEIARAAKTLGSAGVKAELPTSVDQVELDLRELFAWSLREAVTNVVRHAEARHCRVELGAGWISVADDGRGISGPTDGHGLEGLRQRAAAAGCRVDLAAGIGGRGAELRVARVDA</sequence>
<evidence type="ECO:0000256" key="4">
    <source>
        <dbReference type="SAM" id="Phobius"/>
    </source>
</evidence>
<dbReference type="Pfam" id="PF07730">
    <property type="entry name" value="HisKA_3"/>
    <property type="match status" value="1"/>
</dbReference>
<keyword evidence="2 6" id="KW-0418">Kinase</keyword>
<dbReference type="Proteomes" id="UP001597326">
    <property type="component" value="Unassembled WGS sequence"/>
</dbReference>
<dbReference type="InterPro" id="IPR050482">
    <property type="entry name" value="Sensor_HK_TwoCompSys"/>
</dbReference>
<keyword evidence="4" id="KW-0812">Transmembrane</keyword>
<organism evidence="6 7">
    <name type="scientific">Luteococcus peritonei</name>
    <dbReference type="NCBI Taxonomy" id="88874"/>
    <lineage>
        <taxon>Bacteria</taxon>
        <taxon>Bacillati</taxon>
        <taxon>Actinomycetota</taxon>
        <taxon>Actinomycetes</taxon>
        <taxon>Propionibacteriales</taxon>
        <taxon>Propionibacteriaceae</taxon>
        <taxon>Luteococcus</taxon>
    </lineage>
</organism>
<feature type="transmembrane region" description="Helical" evidence="4">
    <location>
        <begin position="152"/>
        <end position="170"/>
    </location>
</feature>
<reference evidence="7" key="1">
    <citation type="journal article" date="2019" name="Int. J. Syst. Evol. Microbiol.">
        <title>The Global Catalogue of Microorganisms (GCM) 10K type strain sequencing project: providing services to taxonomists for standard genome sequencing and annotation.</title>
        <authorList>
            <consortium name="The Broad Institute Genomics Platform"/>
            <consortium name="The Broad Institute Genome Sequencing Center for Infectious Disease"/>
            <person name="Wu L."/>
            <person name="Ma J."/>
        </authorList>
    </citation>
    <scope>NUCLEOTIDE SEQUENCE [LARGE SCALE GENOMIC DNA]</scope>
    <source>
        <strain evidence="7">CAIM 431</strain>
    </source>
</reference>
<feature type="transmembrane region" description="Helical" evidence="4">
    <location>
        <begin position="112"/>
        <end position="140"/>
    </location>
</feature>
<protein>
    <submittedName>
        <fullName evidence="6">Sensor histidine kinase</fullName>
    </submittedName>
</protein>
<feature type="domain" description="Signal transduction histidine kinase subgroup 3 dimerisation and phosphoacceptor" evidence="5">
    <location>
        <begin position="192"/>
        <end position="258"/>
    </location>
</feature>
<keyword evidence="4" id="KW-1133">Transmembrane helix</keyword>
<comment type="caution">
    <text evidence="6">The sequence shown here is derived from an EMBL/GenBank/DDBJ whole genome shotgun (WGS) entry which is preliminary data.</text>
</comment>
<keyword evidence="4" id="KW-0472">Membrane</keyword>
<keyword evidence="3" id="KW-0902">Two-component regulatory system</keyword>
<dbReference type="Gene3D" id="3.30.565.10">
    <property type="entry name" value="Histidine kinase-like ATPase, C-terminal domain"/>
    <property type="match status" value="1"/>
</dbReference>
<dbReference type="PANTHER" id="PTHR24421">
    <property type="entry name" value="NITRATE/NITRITE SENSOR PROTEIN NARX-RELATED"/>
    <property type="match status" value="1"/>
</dbReference>
<evidence type="ECO:0000313" key="7">
    <source>
        <dbReference type="Proteomes" id="UP001597326"/>
    </source>
</evidence>
<evidence type="ECO:0000256" key="1">
    <source>
        <dbReference type="ARBA" id="ARBA00022679"/>
    </source>
</evidence>
<dbReference type="InterPro" id="IPR036890">
    <property type="entry name" value="HATPase_C_sf"/>
</dbReference>
<feature type="transmembrane region" description="Helical" evidence="4">
    <location>
        <begin position="49"/>
        <end position="70"/>
    </location>
</feature>
<evidence type="ECO:0000313" key="6">
    <source>
        <dbReference type="EMBL" id="MFD1889584.1"/>
    </source>
</evidence>
<feature type="transmembrane region" description="Helical" evidence="4">
    <location>
        <begin position="82"/>
        <end position="100"/>
    </location>
</feature>
<evidence type="ECO:0000256" key="2">
    <source>
        <dbReference type="ARBA" id="ARBA00022777"/>
    </source>
</evidence>
<dbReference type="CDD" id="cd16917">
    <property type="entry name" value="HATPase_UhpB-NarQ-NarX-like"/>
    <property type="match status" value="1"/>
</dbReference>
<dbReference type="SUPFAM" id="SSF55874">
    <property type="entry name" value="ATPase domain of HSP90 chaperone/DNA topoisomerase II/histidine kinase"/>
    <property type="match status" value="1"/>
</dbReference>
<evidence type="ECO:0000256" key="3">
    <source>
        <dbReference type="ARBA" id="ARBA00023012"/>
    </source>
</evidence>
<dbReference type="EMBL" id="JBHUFZ010000011">
    <property type="protein sequence ID" value="MFD1889584.1"/>
    <property type="molecule type" value="Genomic_DNA"/>
</dbReference>
<keyword evidence="1" id="KW-0808">Transferase</keyword>
<dbReference type="RefSeq" id="WP_343872621.1">
    <property type="nucleotide sequence ID" value="NZ_BAAAIX010000009.1"/>
</dbReference>